<sequence length="520" mass="59235">MEKVHVTFDELTEQTAPDHISSGLTPNLLMPRSISLGLVPSSATAIPYVLPINKELEMLFQPMFNEYFNTPHVSQSVHAAPVVHDPVFQPAPPALTDHVSVSPTGTPASFSIKEDAPSTSISSSSVQRSPSVHQGVVVDHMLAVNPFALVDDVPFVNIFTPDPSSEATSSEEAMQEEFHEFDRLQVWELVPPLNCAMVIALKWIYKVKLDEYGDVLKNKARLVAKGYSQEEGINFEESFTLVSRLEAIRIFIANAASKNITVYQMDVKTAFLNGELKEKVYVSQPEGFMDPDHPHHVYRLKKALYRLKQAPRAWYDTLSKFLLAKGFSKGVVDPTLFIRRTGKHILHVQIYVDDIIFASTDPRDYDRFSAKMSSKFQMSMMRQMSFFLDADHAGCQDTCRSTSRSAQFLGDNLVSWSQLTDYGFAYKHIPLYCDNKSAIAIFCNNVHHSRSKHIDIQHHFIREQVEKGVVELYFMRTEYQLDDIFTKALPRVRFEFIRPWLGMRSMTPKTLKRLQEELDK</sequence>
<name>A0A699ILM0_TANCI</name>
<dbReference type="PANTHER" id="PTHR11439:SF509">
    <property type="entry name" value="RNA-DIRECTED DNA POLYMERASE"/>
    <property type="match status" value="1"/>
</dbReference>
<evidence type="ECO:0000256" key="1">
    <source>
        <dbReference type="SAM" id="MobiDB-lite"/>
    </source>
</evidence>
<dbReference type="AlphaFoldDB" id="A0A699ILM0"/>
<protein>
    <submittedName>
        <fullName evidence="3">Retrovirus-related Pol polyprotein from transposon TNT 1-94</fullName>
    </submittedName>
</protein>
<comment type="caution">
    <text evidence="3">The sequence shown here is derived from an EMBL/GenBank/DDBJ whole genome shotgun (WGS) entry which is preliminary data.</text>
</comment>
<dbReference type="InterPro" id="IPR043502">
    <property type="entry name" value="DNA/RNA_pol_sf"/>
</dbReference>
<dbReference type="EMBL" id="BKCJ010320135">
    <property type="protein sequence ID" value="GEZ76190.1"/>
    <property type="molecule type" value="Genomic_DNA"/>
</dbReference>
<feature type="region of interest" description="Disordered" evidence="1">
    <location>
        <begin position="105"/>
        <end position="126"/>
    </location>
</feature>
<proteinExistence type="predicted"/>
<dbReference type="SUPFAM" id="SSF56672">
    <property type="entry name" value="DNA/RNA polymerases"/>
    <property type="match status" value="1"/>
</dbReference>
<dbReference type="CDD" id="cd09272">
    <property type="entry name" value="RNase_HI_RT_Ty1"/>
    <property type="match status" value="1"/>
</dbReference>
<feature type="domain" description="Reverse transcriptase Ty1/copia-type" evidence="2">
    <location>
        <begin position="185"/>
        <end position="410"/>
    </location>
</feature>
<dbReference type="Pfam" id="PF07727">
    <property type="entry name" value="RVT_2"/>
    <property type="match status" value="1"/>
</dbReference>
<reference evidence="3" key="1">
    <citation type="journal article" date="2019" name="Sci. Rep.">
        <title>Draft genome of Tanacetum cinerariifolium, the natural source of mosquito coil.</title>
        <authorList>
            <person name="Yamashiro T."/>
            <person name="Shiraishi A."/>
            <person name="Satake H."/>
            <person name="Nakayama K."/>
        </authorList>
    </citation>
    <scope>NUCLEOTIDE SEQUENCE</scope>
</reference>
<accession>A0A699ILM0</accession>
<dbReference type="InterPro" id="IPR013103">
    <property type="entry name" value="RVT_2"/>
</dbReference>
<gene>
    <name evidence="3" type="ORF">Tci_548163</name>
</gene>
<evidence type="ECO:0000259" key="2">
    <source>
        <dbReference type="Pfam" id="PF07727"/>
    </source>
</evidence>
<organism evidence="3">
    <name type="scientific">Tanacetum cinerariifolium</name>
    <name type="common">Dalmatian daisy</name>
    <name type="synonym">Chrysanthemum cinerariifolium</name>
    <dbReference type="NCBI Taxonomy" id="118510"/>
    <lineage>
        <taxon>Eukaryota</taxon>
        <taxon>Viridiplantae</taxon>
        <taxon>Streptophyta</taxon>
        <taxon>Embryophyta</taxon>
        <taxon>Tracheophyta</taxon>
        <taxon>Spermatophyta</taxon>
        <taxon>Magnoliopsida</taxon>
        <taxon>eudicotyledons</taxon>
        <taxon>Gunneridae</taxon>
        <taxon>Pentapetalae</taxon>
        <taxon>asterids</taxon>
        <taxon>campanulids</taxon>
        <taxon>Asterales</taxon>
        <taxon>Asteraceae</taxon>
        <taxon>Asteroideae</taxon>
        <taxon>Anthemideae</taxon>
        <taxon>Anthemidinae</taxon>
        <taxon>Tanacetum</taxon>
    </lineage>
</organism>
<evidence type="ECO:0000313" key="3">
    <source>
        <dbReference type="EMBL" id="GEZ76190.1"/>
    </source>
</evidence>
<dbReference type="PANTHER" id="PTHR11439">
    <property type="entry name" value="GAG-POL-RELATED RETROTRANSPOSON"/>
    <property type="match status" value="1"/>
</dbReference>